<dbReference type="Proteomes" id="UP000284702">
    <property type="component" value="Unassembled WGS sequence"/>
</dbReference>
<evidence type="ECO:0000256" key="1">
    <source>
        <dbReference type="ARBA" id="ARBA00023125"/>
    </source>
</evidence>
<dbReference type="GO" id="GO:0003677">
    <property type="term" value="F:DNA binding"/>
    <property type="evidence" value="ECO:0007669"/>
    <property type="project" value="UniProtKB-KW"/>
</dbReference>
<protein>
    <recommendedName>
        <fullName evidence="2">HTH CENPB-type domain-containing protein</fullName>
    </recommendedName>
</protein>
<dbReference type="InterPro" id="IPR009057">
    <property type="entry name" value="Homeodomain-like_sf"/>
</dbReference>
<evidence type="ECO:0000259" key="2">
    <source>
        <dbReference type="PROSITE" id="PS51253"/>
    </source>
</evidence>
<dbReference type="Pfam" id="PF03221">
    <property type="entry name" value="HTH_Tnp_Tc5"/>
    <property type="match status" value="1"/>
</dbReference>
<dbReference type="Gene3D" id="1.10.10.60">
    <property type="entry name" value="Homeodomain-like"/>
    <property type="match status" value="1"/>
</dbReference>
<comment type="caution">
    <text evidence="3">The sequence shown here is derived from an EMBL/GenBank/DDBJ whole genome shotgun (WGS) entry which is preliminary data.</text>
</comment>
<evidence type="ECO:0000313" key="3">
    <source>
        <dbReference type="EMBL" id="RQM30399.1"/>
    </source>
</evidence>
<gene>
    <name evidence="3" type="ORF">B5M09_012744</name>
</gene>
<dbReference type="EMBL" id="MZMZ02000790">
    <property type="protein sequence ID" value="RQM30399.1"/>
    <property type="molecule type" value="Genomic_DNA"/>
</dbReference>
<keyword evidence="1" id="KW-0238">DNA-binding</keyword>
<dbReference type="PROSITE" id="PS51253">
    <property type="entry name" value="HTH_CENPB"/>
    <property type="match status" value="1"/>
</dbReference>
<dbReference type="SMART" id="SM00674">
    <property type="entry name" value="CENPB"/>
    <property type="match status" value="1"/>
</dbReference>
<dbReference type="AlphaFoldDB" id="A0A3R7WS05"/>
<proteinExistence type="predicted"/>
<dbReference type="InterPro" id="IPR006600">
    <property type="entry name" value="HTH_CenpB_DNA-bd_dom"/>
</dbReference>
<feature type="domain" description="HTH CENPB-type" evidence="2">
    <location>
        <begin position="61"/>
        <end position="131"/>
    </location>
</feature>
<organism evidence="3 4">
    <name type="scientific">Aphanomyces astaci</name>
    <name type="common">Crayfish plague agent</name>
    <dbReference type="NCBI Taxonomy" id="112090"/>
    <lineage>
        <taxon>Eukaryota</taxon>
        <taxon>Sar</taxon>
        <taxon>Stramenopiles</taxon>
        <taxon>Oomycota</taxon>
        <taxon>Saprolegniomycetes</taxon>
        <taxon>Saprolegniales</taxon>
        <taxon>Verrucalvaceae</taxon>
        <taxon>Aphanomyces</taxon>
    </lineage>
</organism>
<sequence>MGSKVRLRRGQYTEAELVQAVSRVADDKERGINVSQTSGIPYRTLMQRVRERKRGILPEKKRRGSKPSLTLKYEHDLLAWMLGMQTAGNPVGRKEIIERANDLIKQLKPDATLGEGWYRRFINRHPSLEVQPPPVAEQPTQPILKTGLGEVPSSSAPSMPIVIRGYKKRTSKATVVADESSSMQLLPFDHTSVRFPPQPVDIPDAFRRQDLQHRWDMERERLLIDKQTHERAQREALLNERILLAKATEAELQLKVAKAKAKHELEQAGLSPAEIDEMLQ</sequence>
<name>A0A3R7WS05_APHAT</name>
<reference evidence="3" key="1">
    <citation type="submission" date="2018-07" db="EMBL/GenBank/DDBJ databases">
        <title>Annotation of Aphanomyces astaci genome assembly.</title>
        <authorList>
            <person name="Studholme D.J."/>
        </authorList>
    </citation>
    <scope>NUCLEOTIDE SEQUENCE [LARGE SCALE GENOMIC DNA]</scope>
    <source>
        <strain evidence="3">Pc</strain>
    </source>
</reference>
<accession>A0A3R7WS05</accession>
<evidence type="ECO:0000313" key="4">
    <source>
        <dbReference type="Proteomes" id="UP000284702"/>
    </source>
</evidence>
<keyword evidence="4" id="KW-1185">Reference proteome</keyword>
<dbReference type="SUPFAM" id="SSF46689">
    <property type="entry name" value="Homeodomain-like"/>
    <property type="match status" value="1"/>
</dbReference>